<dbReference type="PROSITE" id="PS50113">
    <property type="entry name" value="PAC"/>
    <property type="match status" value="1"/>
</dbReference>
<dbReference type="InterPro" id="IPR044772">
    <property type="entry name" value="NO3_transporter"/>
</dbReference>
<feature type="domain" description="PAS" evidence="9">
    <location>
        <begin position="381"/>
        <end position="427"/>
    </location>
</feature>
<dbReference type="Pfam" id="PF13426">
    <property type="entry name" value="PAS_9"/>
    <property type="match status" value="1"/>
</dbReference>
<dbReference type="CDD" id="cd00130">
    <property type="entry name" value="PAS"/>
    <property type="match status" value="1"/>
</dbReference>
<feature type="transmembrane region" description="Helical" evidence="8">
    <location>
        <begin position="355"/>
        <end position="378"/>
    </location>
</feature>
<comment type="caution">
    <text evidence="12">The sequence shown here is derived from an EMBL/GenBank/DDBJ whole genome shotgun (WGS) entry which is preliminary data.</text>
</comment>
<feature type="transmembrane region" description="Helical" evidence="8">
    <location>
        <begin position="290"/>
        <end position="312"/>
    </location>
</feature>
<feature type="transmembrane region" description="Helical" evidence="8">
    <location>
        <begin position="239"/>
        <end position="257"/>
    </location>
</feature>
<dbReference type="PROSITE" id="PS50850">
    <property type="entry name" value="MFS"/>
    <property type="match status" value="1"/>
</dbReference>
<keyword evidence="7 8" id="KW-0472">Membrane</keyword>
<feature type="transmembrane region" description="Helical" evidence="8">
    <location>
        <begin position="130"/>
        <end position="155"/>
    </location>
</feature>
<keyword evidence="5 8" id="KW-1133">Transmembrane helix</keyword>
<feature type="transmembrane region" description="Helical" evidence="8">
    <location>
        <begin position="12"/>
        <end position="31"/>
    </location>
</feature>
<dbReference type="CDD" id="cd17341">
    <property type="entry name" value="MFS_NRT2_like"/>
    <property type="match status" value="1"/>
</dbReference>
<dbReference type="EMBL" id="RSFW01000002">
    <property type="protein sequence ID" value="RSD29366.1"/>
    <property type="molecule type" value="Genomic_DNA"/>
</dbReference>
<dbReference type="InterPro" id="IPR000014">
    <property type="entry name" value="PAS"/>
</dbReference>
<evidence type="ECO:0000313" key="12">
    <source>
        <dbReference type="EMBL" id="RSD29366.1"/>
    </source>
</evidence>
<evidence type="ECO:0000259" key="11">
    <source>
        <dbReference type="PROSITE" id="PS50850"/>
    </source>
</evidence>
<accession>A0A427TYG6</accession>
<dbReference type="NCBIfam" id="TIGR00229">
    <property type="entry name" value="sensory_box"/>
    <property type="match status" value="1"/>
</dbReference>
<feature type="transmembrane region" description="Helical" evidence="8">
    <location>
        <begin position="97"/>
        <end position="118"/>
    </location>
</feature>
<dbReference type="InterPro" id="IPR020846">
    <property type="entry name" value="MFS_dom"/>
</dbReference>
<feature type="transmembrane region" description="Helical" evidence="8">
    <location>
        <begin position="161"/>
        <end position="178"/>
    </location>
</feature>
<feature type="transmembrane region" description="Helical" evidence="8">
    <location>
        <begin position="264"/>
        <end position="284"/>
    </location>
</feature>
<dbReference type="PROSITE" id="PS50112">
    <property type="entry name" value="PAS"/>
    <property type="match status" value="1"/>
</dbReference>
<dbReference type="OrthoDB" id="9773404at2"/>
<dbReference type="SMART" id="SM00086">
    <property type="entry name" value="PAC"/>
    <property type="match status" value="1"/>
</dbReference>
<evidence type="ECO:0000256" key="8">
    <source>
        <dbReference type="SAM" id="Phobius"/>
    </source>
</evidence>
<dbReference type="InterPro" id="IPR001610">
    <property type="entry name" value="PAC"/>
</dbReference>
<dbReference type="SUPFAM" id="SSF103473">
    <property type="entry name" value="MFS general substrate transporter"/>
    <property type="match status" value="1"/>
</dbReference>
<dbReference type="Gene3D" id="1.20.1250.20">
    <property type="entry name" value="MFS general substrate transporter like domains"/>
    <property type="match status" value="2"/>
</dbReference>
<feature type="transmembrane region" description="Helical" evidence="8">
    <location>
        <begin position="324"/>
        <end position="349"/>
    </location>
</feature>
<evidence type="ECO:0000256" key="4">
    <source>
        <dbReference type="ARBA" id="ARBA00022692"/>
    </source>
</evidence>
<feature type="domain" description="PAC" evidence="10">
    <location>
        <begin position="454"/>
        <end position="499"/>
    </location>
</feature>
<keyword evidence="4 8" id="KW-0812">Transmembrane</keyword>
<dbReference type="GO" id="GO:0042128">
    <property type="term" value="P:nitrate assimilation"/>
    <property type="evidence" value="ECO:0007669"/>
    <property type="project" value="UniProtKB-KW"/>
</dbReference>
<organism evidence="12 13">
    <name type="scientific">Mesobacillus subterraneus</name>
    <dbReference type="NCBI Taxonomy" id="285983"/>
    <lineage>
        <taxon>Bacteria</taxon>
        <taxon>Bacillati</taxon>
        <taxon>Bacillota</taxon>
        <taxon>Bacilli</taxon>
        <taxon>Bacillales</taxon>
        <taxon>Bacillaceae</taxon>
        <taxon>Mesobacillus</taxon>
    </lineage>
</organism>
<dbReference type="Pfam" id="PF07690">
    <property type="entry name" value="MFS_1"/>
    <property type="match status" value="1"/>
</dbReference>
<dbReference type="InterPro" id="IPR000700">
    <property type="entry name" value="PAS-assoc_C"/>
</dbReference>
<dbReference type="GO" id="GO:0005886">
    <property type="term" value="C:plasma membrane"/>
    <property type="evidence" value="ECO:0007669"/>
    <property type="project" value="UniProtKB-SubCell"/>
</dbReference>
<dbReference type="SMART" id="SM00091">
    <property type="entry name" value="PAS"/>
    <property type="match status" value="1"/>
</dbReference>
<dbReference type="SUPFAM" id="SSF55785">
    <property type="entry name" value="PYP-like sensor domain (PAS domain)"/>
    <property type="match status" value="1"/>
</dbReference>
<dbReference type="Gene3D" id="3.30.450.20">
    <property type="entry name" value="PAS domain"/>
    <property type="match status" value="1"/>
</dbReference>
<dbReference type="GO" id="GO:0015112">
    <property type="term" value="F:nitrate transmembrane transporter activity"/>
    <property type="evidence" value="ECO:0007669"/>
    <property type="project" value="InterPro"/>
</dbReference>
<dbReference type="InterPro" id="IPR011701">
    <property type="entry name" value="MFS"/>
</dbReference>
<reference evidence="13" key="1">
    <citation type="submission" date="2018-12" db="EMBL/GenBank/DDBJ databases">
        <title>Bacillus chawlae sp. nov., Bacillus glennii sp. nov., and Bacillus saganii sp. nov. Isolated from the Vehicle Assembly Building at Kennedy Space Center where the Viking Spacecraft were Assembled.</title>
        <authorList>
            <person name="Seuylemezian A."/>
            <person name="Vaishampayan P."/>
        </authorList>
    </citation>
    <scope>NUCLEOTIDE SEQUENCE [LARGE SCALE GENOMIC DNA]</scope>
    <source>
        <strain evidence="13">DSM 13966</strain>
    </source>
</reference>
<name>A0A427TYG6_9BACI</name>
<dbReference type="Proteomes" id="UP000279911">
    <property type="component" value="Unassembled WGS sequence"/>
</dbReference>
<dbReference type="InterPro" id="IPR035965">
    <property type="entry name" value="PAS-like_dom_sf"/>
</dbReference>
<evidence type="ECO:0000256" key="1">
    <source>
        <dbReference type="ARBA" id="ARBA00004651"/>
    </source>
</evidence>
<comment type="similarity">
    <text evidence="2">Belongs to the major facilitator superfamily. Nitrate/nitrite porter (TC 2.A.1.8) family.</text>
</comment>
<gene>
    <name evidence="12" type="ORF">EJA10_01595</name>
</gene>
<feature type="transmembrane region" description="Helical" evidence="8">
    <location>
        <begin position="73"/>
        <end position="91"/>
    </location>
</feature>
<feature type="domain" description="Major facilitator superfamily (MFS) profile" evidence="11">
    <location>
        <begin position="6"/>
        <end position="381"/>
    </location>
</feature>
<keyword evidence="6" id="KW-0534">Nitrate assimilation</keyword>
<evidence type="ECO:0000256" key="7">
    <source>
        <dbReference type="ARBA" id="ARBA00023136"/>
    </source>
</evidence>
<protein>
    <submittedName>
        <fullName evidence="12">Nitrate/nitrite transporter</fullName>
    </submittedName>
</protein>
<evidence type="ECO:0000259" key="9">
    <source>
        <dbReference type="PROSITE" id="PS50112"/>
    </source>
</evidence>
<evidence type="ECO:0000256" key="6">
    <source>
        <dbReference type="ARBA" id="ARBA00023063"/>
    </source>
</evidence>
<dbReference type="RefSeq" id="WP_125478238.1">
    <property type="nucleotide sequence ID" value="NZ_RSFW01000002.1"/>
</dbReference>
<comment type="subcellular location">
    <subcellularLocation>
        <location evidence="1">Cell membrane</location>
        <topology evidence="1">Multi-pass membrane protein</topology>
    </subcellularLocation>
</comment>
<evidence type="ECO:0000313" key="13">
    <source>
        <dbReference type="Proteomes" id="UP000279911"/>
    </source>
</evidence>
<proteinExistence type="inferred from homology"/>
<dbReference type="AlphaFoldDB" id="A0A427TYG6"/>
<feature type="transmembrane region" description="Helical" evidence="8">
    <location>
        <begin position="203"/>
        <end position="224"/>
    </location>
</feature>
<feature type="transmembrane region" description="Helical" evidence="8">
    <location>
        <begin position="43"/>
        <end position="61"/>
    </location>
</feature>
<keyword evidence="3" id="KW-0813">Transport</keyword>
<evidence type="ECO:0000256" key="2">
    <source>
        <dbReference type="ARBA" id="ARBA00008432"/>
    </source>
</evidence>
<evidence type="ECO:0000259" key="10">
    <source>
        <dbReference type="PROSITE" id="PS50113"/>
    </source>
</evidence>
<dbReference type="InterPro" id="IPR036259">
    <property type="entry name" value="MFS_trans_sf"/>
</dbReference>
<sequence>MKNARIQLPLQTLSLVAGFMVWVILSSLMPFIKEEIQLSANQIAMATASPVVLGSVLRIPIGYWTNKYGARKLFSVSFAFLLLPVYFISLADSYRDLLIGGLFIGIAGAVFSVGVTSLPKYYPKDRHGFVNGIYGVGNLGTALTTFSAPVIAAQYGWQNTVKLYMVLLVAFALLNFFFGDRKEPKVVTPLAEQFRSVYKNQKLWALSLFYFLTFGAFVAFTIYLPNFLVSHFELDKVDAGLRTAGFIALATFFRPIGGWLGDKFNSFIILMFVFAGMTISGILLSFMPSLAWYTIGCLAVAISAGIGNGTVFKLVPLYFSKQAGIVNGIVSAMGGLGGFFPPLMLAFLFNLTGHYAIGFMALSQVALASLIIVIWMYYQDKLSLAAKVMDHTIEGIMITDVKWTIQHVNPAFTTVTGYSAEEVIGKNPRILRSGRHGEDFYREMWKSIKEKGFWQGEIWNRKKNGQIYAEWLTISPVKNEAGEIKNFVGMFSEMNQKAK</sequence>
<evidence type="ECO:0000256" key="5">
    <source>
        <dbReference type="ARBA" id="ARBA00022989"/>
    </source>
</evidence>
<dbReference type="PANTHER" id="PTHR23515">
    <property type="entry name" value="HIGH-AFFINITY NITRATE TRANSPORTER 2.3"/>
    <property type="match status" value="1"/>
</dbReference>
<evidence type="ECO:0000256" key="3">
    <source>
        <dbReference type="ARBA" id="ARBA00022448"/>
    </source>
</evidence>